<name>A0A1A5YHC8_9BACL</name>
<sequence>MQQPLLVPLLDNSQNSYPEIMQKRGLLSCSHTKTKKSQAQAVQLSRELAIDMMAVAWKPVELHND</sequence>
<dbReference type="AlphaFoldDB" id="A0A1A5YHC8"/>
<proteinExistence type="predicted"/>
<organism evidence="1 2">
    <name type="scientific">Paenibacillus oryzae</name>
    <dbReference type="NCBI Taxonomy" id="1844972"/>
    <lineage>
        <taxon>Bacteria</taxon>
        <taxon>Bacillati</taxon>
        <taxon>Bacillota</taxon>
        <taxon>Bacilli</taxon>
        <taxon>Bacillales</taxon>
        <taxon>Paenibacillaceae</taxon>
        <taxon>Paenibacillus</taxon>
    </lineage>
</organism>
<dbReference type="EMBL" id="LYPA01000064">
    <property type="protein sequence ID" value="OBR64810.1"/>
    <property type="molecule type" value="Genomic_DNA"/>
</dbReference>
<reference evidence="1 2" key="1">
    <citation type="submission" date="2016-05" db="EMBL/GenBank/DDBJ databases">
        <title>Paenibacillus oryzae. sp. nov., isolated from the rice root.</title>
        <authorList>
            <person name="Zhang J."/>
            <person name="Zhang X."/>
        </authorList>
    </citation>
    <scope>NUCLEOTIDE SEQUENCE [LARGE SCALE GENOMIC DNA]</scope>
    <source>
        <strain evidence="1 2">1DrF-4</strain>
    </source>
</reference>
<protein>
    <submittedName>
        <fullName evidence="1">Uncharacterized protein</fullName>
    </submittedName>
</protein>
<evidence type="ECO:0000313" key="2">
    <source>
        <dbReference type="Proteomes" id="UP000092024"/>
    </source>
</evidence>
<keyword evidence="2" id="KW-1185">Reference proteome</keyword>
<dbReference type="Proteomes" id="UP000092024">
    <property type="component" value="Unassembled WGS sequence"/>
</dbReference>
<dbReference type="STRING" id="1844972.A7K91_04285"/>
<accession>A0A1A5YHC8</accession>
<comment type="caution">
    <text evidence="1">The sequence shown here is derived from an EMBL/GenBank/DDBJ whole genome shotgun (WGS) entry which is preliminary data.</text>
</comment>
<gene>
    <name evidence="1" type="ORF">A7K91_04285</name>
</gene>
<evidence type="ECO:0000313" key="1">
    <source>
        <dbReference type="EMBL" id="OBR64810.1"/>
    </source>
</evidence>